<dbReference type="Pfam" id="PF13383">
    <property type="entry name" value="Methyltransf_22"/>
    <property type="match status" value="1"/>
</dbReference>
<feature type="region of interest" description="Disordered" evidence="1">
    <location>
        <begin position="131"/>
        <end position="157"/>
    </location>
</feature>
<evidence type="ECO:0000313" key="5">
    <source>
        <dbReference type="Proteomes" id="UP001148786"/>
    </source>
</evidence>
<dbReference type="OrthoDB" id="10006218at2759"/>
<accession>A0A9W8MNZ2</accession>
<sequence length="362" mass="40831">MRSIFHRHPRTVILVIAALITTYLFFPFNIGAFQAANYTAYVLRDDGLSGRIAHAEEEYANVVRSRREMIRKYGPETRDIELFPPDKSPWPPYTIWSFFPAAFDCPHEILRLGTLADGGKWVCGLSRLLSASPSPPSPNADNSPSDANDDDKPASVPASSLRPCVIYSIGLGYDSSFEADLLGRAPHCRVWGYDNEPRVKGWGWSGDVGRGVKARASFKPWGLVQKEDDGGEGEGKYTLDRLMEINGHTHIDILKIDLEGREFDTLRTLLRPYIASGKPLPFGQLLLEIHIWDRGFPELLAWWEMLEAAGLRPFWTQPNLVYQNYNKKKTAELAEYSFLNVQGENIFISDPTPSSRLSKDVR</sequence>
<dbReference type="EMBL" id="JANKHO010001887">
    <property type="protein sequence ID" value="KAJ3497138.1"/>
    <property type="molecule type" value="Genomic_DNA"/>
</dbReference>
<keyword evidence="5" id="KW-1185">Reference proteome</keyword>
<dbReference type="PANTHER" id="PTHR32026:SF10">
    <property type="entry name" value="METHYLTRANSFERASE-LIKE PROTEIN 24-RELATED"/>
    <property type="match status" value="1"/>
</dbReference>
<reference evidence="4" key="1">
    <citation type="submission" date="2022-07" db="EMBL/GenBank/DDBJ databases">
        <title>Genome Sequence of Agrocybe chaxingu.</title>
        <authorList>
            <person name="Buettner E."/>
        </authorList>
    </citation>
    <scope>NUCLEOTIDE SEQUENCE</scope>
    <source>
        <strain evidence="4">MP-N11</strain>
    </source>
</reference>
<dbReference type="InterPro" id="IPR025714">
    <property type="entry name" value="Methyltranfer_dom"/>
</dbReference>
<evidence type="ECO:0000313" key="4">
    <source>
        <dbReference type="EMBL" id="KAJ3497138.1"/>
    </source>
</evidence>
<evidence type="ECO:0000256" key="2">
    <source>
        <dbReference type="SAM" id="Phobius"/>
    </source>
</evidence>
<evidence type="ECO:0000259" key="3">
    <source>
        <dbReference type="Pfam" id="PF13383"/>
    </source>
</evidence>
<keyword evidence="2" id="KW-0472">Membrane</keyword>
<name>A0A9W8MNZ2_9AGAR</name>
<proteinExistence type="predicted"/>
<feature type="domain" description="Methyltransferase" evidence="3">
    <location>
        <begin position="102"/>
        <end position="290"/>
    </location>
</feature>
<dbReference type="InterPro" id="IPR026913">
    <property type="entry name" value="METTL24"/>
</dbReference>
<dbReference type="Proteomes" id="UP001148786">
    <property type="component" value="Unassembled WGS sequence"/>
</dbReference>
<dbReference type="PANTHER" id="PTHR32026">
    <property type="entry name" value="METHYLTRANSFERASE-LIKE PROTEIN 24"/>
    <property type="match status" value="1"/>
</dbReference>
<evidence type="ECO:0000256" key="1">
    <source>
        <dbReference type="SAM" id="MobiDB-lite"/>
    </source>
</evidence>
<keyword evidence="2" id="KW-1133">Transmembrane helix</keyword>
<dbReference type="AlphaFoldDB" id="A0A9W8MNZ2"/>
<keyword evidence="2" id="KW-0812">Transmembrane</keyword>
<feature type="transmembrane region" description="Helical" evidence="2">
    <location>
        <begin position="12"/>
        <end position="33"/>
    </location>
</feature>
<gene>
    <name evidence="4" type="ORF">NLJ89_g10391</name>
</gene>
<comment type="caution">
    <text evidence="4">The sequence shown here is derived from an EMBL/GenBank/DDBJ whole genome shotgun (WGS) entry which is preliminary data.</text>
</comment>
<protein>
    <recommendedName>
        <fullName evidence="3">Methyltransferase domain-containing protein</fullName>
    </recommendedName>
</protein>
<organism evidence="4 5">
    <name type="scientific">Agrocybe chaxingu</name>
    <dbReference type="NCBI Taxonomy" id="84603"/>
    <lineage>
        <taxon>Eukaryota</taxon>
        <taxon>Fungi</taxon>
        <taxon>Dikarya</taxon>
        <taxon>Basidiomycota</taxon>
        <taxon>Agaricomycotina</taxon>
        <taxon>Agaricomycetes</taxon>
        <taxon>Agaricomycetidae</taxon>
        <taxon>Agaricales</taxon>
        <taxon>Agaricineae</taxon>
        <taxon>Strophariaceae</taxon>
        <taxon>Agrocybe</taxon>
    </lineage>
</organism>